<organism evidence="3">
    <name type="scientific">uncultured marine thaumarchaeote KM3_15_E05</name>
    <dbReference type="NCBI Taxonomy" id="1456027"/>
    <lineage>
        <taxon>Archaea</taxon>
        <taxon>Nitrososphaerota</taxon>
        <taxon>environmental samples</taxon>
    </lineage>
</organism>
<dbReference type="EMBL" id="KF900663">
    <property type="protein sequence ID" value="AIF02867.1"/>
    <property type="molecule type" value="Genomic_DNA"/>
</dbReference>
<keyword evidence="1" id="KW-0863">Zinc-finger</keyword>
<keyword evidence="1" id="KW-0479">Metal-binding</keyword>
<accession>A0A075GLR9</accession>
<evidence type="ECO:0000259" key="2">
    <source>
        <dbReference type="PROSITE" id="PS50966"/>
    </source>
</evidence>
<name>A0A075GLR9_9ARCH</name>
<dbReference type="InterPro" id="IPR007527">
    <property type="entry name" value="Znf_SWIM"/>
</dbReference>
<dbReference type="GO" id="GO:0008270">
    <property type="term" value="F:zinc ion binding"/>
    <property type="evidence" value="ECO:0007669"/>
    <property type="project" value="UniProtKB-KW"/>
</dbReference>
<keyword evidence="1" id="KW-0862">Zinc</keyword>
<feature type="domain" description="SWIM-type" evidence="2">
    <location>
        <begin position="39"/>
        <end position="70"/>
    </location>
</feature>
<sequence>MSLQFEKIDSVLSEKRIKLHIFEPSNRKIWTVVGTEREYWLDPYLDFCSCPGYYFNNECYHLDTLTVAIEVDKGVIEPKELDLAKNKIEIITFSDLEYEDFIAGLLSDL</sequence>
<evidence type="ECO:0000256" key="1">
    <source>
        <dbReference type="PROSITE-ProRule" id="PRU00325"/>
    </source>
</evidence>
<proteinExistence type="predicted"/>
<protein>
    <recommendedName>
        <fullName evidence="2">SWIM-type domain-containing protein</fullName>
    </recommendedName>
</protein>
<dbReference type="AlphaFoldDB" id="A0A075GLR9"/>
<evidence type="ECO:0000313" key="3">
    <source>
        <dbReference type="EMBL" id="AIF02867.1"/>
    </source>
</evidence>
<dbReference type="PROSITE" id="PS50966">
    <property type="entry name" value="ZF_SWIM"/>
    <property type="match status" value="1"/>
</dbReference>
<reference evidence="3" key="1">
    <citation type="journal article" date="2014" name="Genome Biol. Evol.">
        <title>Pangenome evidence for extensive interdomain horizontal transfer affecting lineage core and shell genes in uncultured planktonic thaumarchaeota and euryarchaeota.</title>
        <authorList>
            <person name="Deschamps P."/>
            <person name="Zivanovic Y."/>
            <person name="Moreira D."/>
            <person name="Rodriguez-Valera F."/>
            <person name="Lopez-Garcia P."/>
        </authorList>
    </citation>
    <scope>NUCLEOTIDE SEQUENCE</scope>
</reference>